<sequence>MTWFLLSKWEANDYKSDIQEIVKVVAKEKENVVTLVEEKKIDVKNHIDAAIIENGEKNKEEYEARLFLSSKFESRYGEDVMQKVEQVAAKEYMKIVTPGLEVVAKDEENVITLGEVKKANGKYFVEVSLNEYGRKKKEEDDVR</sequence>
<organism evidence="1 2">
    <name type="scientific">Marchantia polymorpha subsp. ruderalis</name>
    <dbReference type="NCBI Taxonomy" id="1480154"/>
    <lineage>
        <taxon>Eukaryota</taxon>
        <taxon>Viridiplantae</taxon>
        <taxon>Streptophyta</taxon>
        <taxon>Embryophyta</taxon>
        <taxon>Marchantiophyta</taxon>
        <taxon>Marchantiopsida</taxon>
        <taxon>Marchantiidae</taxon>
        <taxon>Marchantiales</taxon>
        <taxon>Marchantiaceae</taxon>
        <taxon>Marchantia</taxon>
    </lineage>
</organism>
<keyword evidence="2" id="KW-1185">Reference proteome</keyword>
<proteinExistence type="predicted"/>
<evidence type="ECO:0000313" key="2">
    <source>
        <dbReference type="Proteomes" id="UP000077202"/>
    </source>
</evidence>
<comment type="caution">
    <text evidence="1">The sequence shown here is derived from an EMBL/GenBank/DDBJ whole genome shotgun (WGS) entry which is preliminary data.</text>
</comment>
<dbReference type="AlphaFoldDB" id="A0A176W6J7"/>
<accession>A0A176W6J7</accession>
<dbReference type="Proteomes" id="UP000077202">
    <property type="component" value="Unassembled WGS sequence"/>
</dbReference>
<gene>
    <name evidence="1" type="ORF">AXG93_4492s1220</name>
</gene>
<evidence type="ECO:0000313" key="1">
    <source>
        <dbReference type="EMBL" id="OAE28231.1"/>
    </source>
</evidence>
<dbReference type="EMBL" id="LVLJ01001744">
    <property type="protein sequence ID" value="OAE28231.1"/>
    <property type="molecule type" value="Genomic_DNA"/>
</dbReference>
<name>A0A176W6J7_MARPO</name>
<reference evidence="1" key="1">
    <citation type="submission" date="2016-03" db="EMBL/GenBank/DDBJ databases">
        <title>Mechanisms controlling the formation of the plant cell surface in tip-growing cells are functionally conserved among land plants.</title>
        <authorList>
            <person name="Honkanen S."/>
            <person name="Jones V.A."/>
            <person name="Morieri G."/>
            <person name="Champion C."/>
            <person name="Hetherington A.J."/>
            <person name="Kelly S."/>
            <person name="Saint-Marcoux D."/>
            <person name="Proust H."/>
            <person name="Prescott H."/>
            <person name="Dolan L."/>
        </authorList>
    </citation>
    <scope>NUCLEOTIDE SEQUENCE [LARGE SCALE GENOMIC DNA]</scope>
    <source>
        <tissue evidence="1">Whole gametophyte</tissue>
    </source>
</reference>
<protein>
    <submittedName>
        <fullName evidence="1">Uncharacterized protein</fullName>
    </submittedName>
</protein>